<reference evidence="2" key="1">
    <citation type="submission" date="2022-01" db="EMBL/GenBank/DDBJ databases">
        <authorList>
            <person name="King R."/>
        </authorList>
    </citation>
    <scope>NUCLEOTIDE SEQUENCE</scope>
</reference>
<dbReference type="Proteomes" id="UP001152798">
    <property type="component" value="Chromosome 4"/>
</dbReference>
<dbReference type="AlphaFoldDB" id="A0A9P0HED1"/>
<organism evidence="2 3">
    <name type="scientific">Nezara viridula</name>
    <name type="common">Southern green stink bug</name>
    <name type="synonym">Cimex viridulus</name>
    <dbReference type="NCBI Taxonomy" id="85310"/>
    <lineage>
        <taxon>Eukaryota</taxon>
        <taxon>Metazoa</taxon>
        <taxon>Ecdysozoa</taxon>
        <taxon>Arthropoda</taxon>
        <taxon>Hexapoda</taxon>
        <taxon>Insecta</taxon>
        <taxon>Pterygota</taxon>
        <taxon>Neoptera</taxon>
        <taxon>Paraneoptera</taxon>
        <taxon>Hemiptera</taxon>
        <taxon>Heteroptera</taxon>
        <taxon>Panheteroptera</taxon>
        <taxon>Pentatomomorpha</taxon>
        <taxon>Pentatomoidea</taxon>
        <taxon>Pentatomidae</taxon>
        <taxon>Pentatominae</taxon>
        <taxon>Nezara</taxon>
    </lineage>
</organism>
<evidence type="ECO:0000313" key="2">
    <source>
        <dbReference type="EMBL" id="CAH1400830.1"/>
    </source>
</evidence>
<feature type="region of interest" description="Disordered" evidence="1">
    <location>
        <begin position="64"/>
        <end position="101"/>
    </location>
</feature>
<sequence>MEDTESINEWVARIQDLASHCLLYCFVRDWGGGAGAGGGALGLSSSTLLLKNFFGFTDVGDVEPELKPEQQEASAPEDWPAPPMRSSRSVPWLPHPKAVTD</sequence>
<protein>
    <submittedName>
        <fullName evidence="2">Uncharacterized protein</fullName>
    </submittedName>
</protein>
<gene>
    <name evidence="2" type="ORF">NEZAVI_LOCUS9990</name>
</gene>
<keyword evidence="3" id="KW-1185">Reference proteome</keyword>
<proteinExistence type="predicted"/>
<name>A0A9P0HED1_NEZVI</name>
<evidence type="ECO:0000256" key="1">
    <source>
        <dbReference type="SAM" id="MobiDB-lite"/>
    </source>
</evidence>
<dbReference type="EMBL" id="OV725080">
    <property type="protein sequence ID" value="CAH1400830.1"/>
    <property type="molecule type" value="Genomic_DNA"/>
</dbReference>
<evidence type="ECO:0000313" key="3">
    <source>
        <dbReference type="Proteomes" id="UP001152798"/>
    </source>
</evidence>
<accession>A0A9P0HED1</accession>